<gene>
    <name evidence="3" type="ORF">H8B06_09755</name>
</gene>
<feature type="compositionally biased region" description="Polar residues" evidence="1">
    <location>
        <begin position="170"/>
        <end position="182"/>
    </location>
</feature>
<comment type="caution">
    <text evidence="3">The sequence shown here is derived from an EMBL/GenBank/DDBJ whole genome shotgun (WGS) entry which is preliminary data.</text>
</comment>
<dbReference type="Gene3D" id="3.40.50.1820">
    <property type="entry name" value="alpha/beta hydrolase"/>
    <property type="match status" value="1"/>
</dbReference>
<dbReference type="Proteomes" id="UP000602759">
    <property type="component" value="Unassembled WGS sequence"/>
</dbReference>
<accession>A0ABR7YP55</accession>
<dbReference type="Pfam" id="PF12146">
    <property type="entry name" value="Hydrolase_4"/>
    <property type="match status" value="1"/>
</dbReference>
<dbReference type="InterPro" id="IPR022742">
    <property type="entry name" value="Hydrolase_4"/>
</dbReference>
<feature type="region of interest" description="Disordered" evidence="1">
    <location>
        <begin position="159"/>
        <end position="182"/>
    </location>
</feature>
<evidence type="ECO:0000256" key="1">
    <source>
        <dbReference type="SAM" id="MobiDB-lite"/>
    </source>
</evidence>
<keyword evidence="3" id="KW-0378">Hydrolase</keyword>
<evidence type="ECO:0000313" key="4">
    <source>
        <dbReference type="Proteomes" id="UP000602759"/>
    </source>
</evidence>
<dbReference type="InterPro" id="IPR050266">
    <property type="entry name" value="AB_hydrolase_sf"/>
</dbReference>
<organism evidence="3 4">
    <name type="scientific">Sphingobacterium micropteri</name>
    <dbReference type="NCBI Taxonomy" id="2763501"/>
    <lineage>
        <taxon>Bacteria</taxon>
        <taxon>Pseudomonadati</taxon>
        <taxon>Bacteroidota</taxon>
        <taxon>Sphingobacteriia</taxon>
        <taxon>Sphingobacteriales</taxon>
        <taxon>Sphingobacteriaceae</taxon>
        <taxon>Sphingobacterium</taxon>
    </lineage>
</organism>
<feature type="domain" description="Serine aminopeptidase S33" evidence="2">
    <location>
        <begin position="51"/>
        <end position="305"/>
    </location>
</feature>
<reference evidence="3 4" key="1">
    <citation type="submission" date="2020-08" db="EMBL/GenBank/DDBJ databases">
        <title>Sphingobacterium sp. DN00404 isolated from aquaculture water.</title>
        <authorList>
            <person name="Zhang M."/>
        </authorList>
    </citation>
    <scope>NUCLEOTIDE SEQUENCE [LARGE SCALE GENOMIC DNA]</scope>
    <source>
        <strain evidence="3 4">DN00404</strain>
    </source>
</reference>
<name>A0ABR7YP55_9SPHI</name>
<dbReference type="PANTHER" id="PTHR43798">
    <property type="entry name" value="MONOACYLGLYCEROL LIPASE"/>
    <property type="match status" value="1"/>
</dbReference>
<evidence type="ECO:0000259" key="2">
    <source>
        <dbReference type="Pfam" id="PF12146"/>
    </source>
</evidence>
<dbReference type="SUPFAM" id="SSF53474">
    <property type="entry name" value="alpha/beta-Hydrolases"/>
    <property type="match status" value="1"/>
</dbReference>
<keyword evidence="4" id="KW-1185">Reference proteome</keyword>
<dbReference type="EMBL" id="JACOIK010000006">
    <property type="protein sequence ID" value="MBD1433109.1"/>
    <property type="molecule type" value="Genomic_DNA"/>
</dbReference>
<dbReference type="GO" id="GO:0016787">
    <property type="term" value="F:hydrolase activity"/>
    <property type="evidence" value="ECO:0007669"/>
    <property type="project" value="UniProtKB-KW"/>
</dbReference>
<proteinExistence type="predicted"/>
<sequence>MMDTRKIVIFLLLIPTLVFAQQVPIPEGWSAGYVYANNVRLHYYHATPQPDKPVIVMVHGVTDNGLCWTTLTQQFEDSYDIYMLDARGHGLSDPFQAGDDGETLIKDVVAFVKAMELDKPILLGHSMGAATVMRLAADYPDLGKAVIMLDPLLGPRMTRPVAPSRHAESKSNSSAVPISTKRTSPKVQVNMFGAPEVLVRQNNYSMDELMKLGSRQNPQWHETDIMYWALSKKQYHGPYTEQAAQAMSGTMDVGNALARVSIPALILKADATEDVRQKNEKIAREMKRGKLIHIEGGGHNLHHDRLMPTAEAIKEFLAGFLSVHE</sequence>
<dbReference type="RefSeq" id="WP_190994094.1">
    <property type="nucleotide sequence ID" value="NZ_JACOIK010000006.1"/>
</dbReference>
<evidence type="ECO:0000313" key="3">
    <source>
        <dbReference type="EMBL" id="MBD1433109.1"/>
    </source>
</evidence>
<dbReference type="InterPro" id="IPR029058">
    <property type="entry name" value="AB_hydrolase_fold"/>
</dbReference>
<protein>
    <submittedName>
        <fullName evidence="3">Alpha/beta hydrolase</fullName>
    </submittedName>
</protein>